<feature type="transmembrane region" description="Helical" evidence="1">
    <location>
        <begin position="37"/>
        <end position="60"/>
    </location>
</feature>
<evidence type="ECO:0000313" key="2">
    <source>
        <dbReference type="EMBL" id="QDT23883.1"/>
    </source>
</evidence>
<accession>A0A517PWY6</accession>
<organism evidence="2 3">
    <name type="scientific">Gimesia chilikensis</name>
    <dbReference type="NCBI Taxonomy" id="2605989"/>
    <lineage>
        <taxon>Bacteria</taxon>
        <taxon>Pseudomonadati</taxon>
        <taxon>Planctomycetota</taxon>
        <taxon>Planctomycetia</taxon>
        <taxon>Planctomycetales</taxon>
        <taxon>Planctomycetaceae</taxon>
        <taxon>Gimesia</taxon>
    </lineage>
</organism>
<gene>
    <name evidence="2" type="ORF">HG66A1_57080</name>
</gene>
<name>A0A517PWY6_9PLAN</name>
<feature type="transmembrane region" description="Helical" evidence="1">
    <location>
        <begin position="12"/>
        <end position="31"/>
    </location>
</feature>
<evidence type="ECO:0000256" key="1">
    <source>
        <dbReference type="SAM" id="Phobius"/>
    </source>
</evidence>
<keyword evidence="1" id="KW-0812">Transmembrane</keyword>
<dbReference type="OrthoDB" id="281462at2"/>
<keyword evidence="1" id="KW-0472">Membrane</keyword>
<reference evidence="2 3" key="1">
    <citation type="submission" date="2019-02" db="EMBL/GenBank/DDBJ databases">
        <title>Deep-cultivation of Planctomycetes and their phenomic and genomic characterization uncovers novel biology.</title>
        <authorList>
            <person name="Wiegand S."/>
            <person name="Jogler M."/>
            <person name="Boedeker C."/>
            <person name="Pinto D."/>
            <person name="Vollmers J."/>
            <person name="Rivas-Marin E."/>
            <person name="Kohn T."/>
            <person name="Peeters S.H."/>
            <person name="Heuer A."/>
            <person name="Rast P."/>
            <person name="Oberbeckmann S."/>
            <person name="Bunk B."/>
            <person name="Jeske O."/>
            <person name="Meyerdierks A."/>
            <person name="Storesund J.E."/>
            <person name="Kallscheuer N."/>
            <person name="Luecker S."/>
            <person name="Lage O.M."/>
            <person name="Pohl T."/>
            <person name="Merkel B.J."/>
            <person name="Hornburger P."/>
            <person name="Mueller R.-W."/>
            <person name="Bruemmer F."/>
            <person name="Labrenz M."/>
            <person name="Spormann A.M."/>
            <person name="Op den Camp H."/>
            <person name="Overmann J."/>
            <person name="Amann R."/>
            <person name="Jetten M.S.M."/>
            <person name="Mascher T."/>
            <person name="Medema M.H."/>
            <person name="Devos D.P."/>
            <person name="Kaster A.-K."/>
            <person name="Ovreas L."/>
            <person name="Rohde M."/>
            <person name="Galperin M.Y."/>
            <person name="Jogler C."/>
        </authorList>
    </citation>
    <scope>NUCLEOTIDE SEQUENCE [LARGE SCALE GENOMIC DNA]</scope>
    <source>
        <strain evidence="2 3">HG66A1</strain>
    </source>
</reference>
<dbReference type="RefSeq" id="WP_145191940.1">
    <property type="nucleotide sequence ID" value="NZ_CP036266.1"/>
</dbReference>
<feature type="transmembrane region" description="Helical" evidence="1">
    <location>
        <begin position="72"/>
        <end position="94"/>
    </location>
</feature>
<proteinExistence type="predicted"/>
<dbReference type="EMBL" id="CP036266">
    <property type="protein sequence ID" value="QDT23883.1"/>
    <property type="molecule type" value="Genomic_DNA"/>
</dbReference>
<dbReference type="Proteomes" id="UP000320421">
    <property type="component" value="Chromosome"/>
</dbReference>
<keyword evidence="1" id="KW-1133">Transmembrane helix</keyword>
<sequence>MIPHSSSDKPFARVMYGVFFVIGVTVIYFATLFRKDAWLILAITFALYGIFSVAGRLLVGVSESSIHKLEKVTFYLFVVGALSLVGYCFWAEIIPVKFLG</sequence>
<dbReference type="AlphaFoldDB" id="A0A517PWY6"/>
<keyword evidence="3" id="KW-1185">Reference proteome</keyword>
<protein>
    <submittedName>
        <fullName evidence="2">Uncharacterized protein</fullName>
    </submittedName>
</protein>
<evidence type="ECO:0000313" key="3">
    <source>
        <dbReference type="Proteomes" id="UP000320421"/>
    </source>
</evidence>